<dbReference type="OrthoDB" id="3204049at2759"/>
<proteinExistence type="predicted"/>
<dbReference type="AlphaFoldDB" id="A0A3R7IF51"/>
<comment type="caution">
    <text evidence="1">The sequence shown here is derived from an EMBL/GenBank/DDBJ whole genome shotgun (WGS) entry which is preliminary data.</text>
</comment>
<protein>
    <submittedName>
        <fullName evidence="1">Uncharacterized protein</fullName>
    </submittedName>
</protein>
<keyword evidence="2" id="KW-1185">Reference proteome</keyword>
<accession>A0A3R7IF51</accession>
<name>A0A3R7IF51_9EURO</name>
<reference evidence="1 2" key="1">
    <citation type="submission" date="2018-08" db="EMBL/GenBank/DDBJ databases">
        <title>Draft genome sequences of two Aspergillus turcosus clinical strains isolated from bronchoalveolar lavage fluid: one azole-susceptible and the other azole-resistant.</title>
        <authorList>
            <person name="Parent-Michaud M."/>
            <person name="Dufresne P.J."/>
            <person name="Fournier E."/>
            <person name="Martineau C."/>
            <person name="Moreira S."/>
            <person name="Perkins V."/>
            <person name="De Repentigny L."/>
            <person name="Dufresne S.F."/>
        </authorList>
    </citation>
    <scope>NUCLEOTIDE SEQUENCE [LARGE SCALE GENOMIC DNA]</scope>
    <source>
        <strain evidence="1">HMR AF 1038</strain>
    </source>
</reference>
<sequence length="480" mass="55965">MAHEEQNIKWNILATNLIHRSPSYPAADLVSNLYFRFKPTQGQEIGTFIESFVRTLEKHTQDERRKYPDRYSPFTPDELVLNDHVAEQTRPLAHRWCKAYNWPLKDKIQEKEGLCRHVDSESFACGCPLPYHERKGAAFQRSYRPNVCYEFFAVNTEVFYNSQVLSALLILGEMDIVLRLGATPDNNLQESMRVQNCHCMDWDLGWDQVFKAALNIYLLLNILYCFPELWDPASRQARNKKRTDEYRATRMYQRTIKIWTHDASENDVSRHPHRQFFGLEGHFGFKLQVPRGRDLPVLAQLREKLAKGNWGPETTPEQMEELVYGQLPFEEFLACGEGAAGGGQHQTRSAVDVARVEAYLRAKTLPQELVLQITACTEYDRPRSRLLVPHDPLHRRNRRQLRRHLDNCWRILVRCNMLARELGTKIDWKYQVVAALDRMVSSPVGMKLYKRERHESGEFWQTTLRGGSGELPYSIPDSPE</sequence>
<evidence type="ECO:0000313" key="1">
    <source>
        <dbReference type="EMBL" id="RLL97093.1"/>
    </source>
</evidence>
<dbReference type="Proteomes" id="UP000215289">
    <property type="component" value="Unassembled WGS sequence"/>
</dbReference>
<organism evidence="1 2">
    <name type="scientific">Aspergillus turcosus</name>
    <dbReference type="NCBI Taxonomy" id="1245748"/>
    <lineage>
        <taxon>Eukaryota</taxon>
        <taxon>Fungi</taxon>
        <taxon>Dikarya</taxon>
        <taxon>Ascomycota</taxon>
        <taxon>Pezizomycotina</taxon>
        <taxon>Eurotiomycetes</taxon>
        <taxon>Eurotiomycetidae</taxon>
        <taxon>Eurotiales</taxon>
        <taxon>Aspergillaceae</taxon>
        <taxon>Aspergillus</taxon>
        <taxon>Aspergillus subgen. Fumigati</taxon>
    </lineage>
</organism>
<dbReference type="EMBL" id="NIDN02000088">
    <property type="protein sequence ID" value="RLL97093.1"/>
    <property type="molecule type" value="Genomic_DNA"/>
</dbReference>
<gene>
    <name evidence="1" type="ORF">CFD26_100227</name>
</gene>
<evidence type="ECO:0000313" key="2">
    <source>
        <dbReference type="Proteomes" id="UP000215289"/>
    </source>
</evidence>